<sequence length="56" mass="6706">RRTRLFRYSSLEPLVHQRRLHFEENKGATSVNVQEAEMSESEGPSRCQGERLQRRY</sequence>
<dbReference type="AlphaFoldDB" id="A0A5K3F6H7"/>
<evidence type="ECO:0000313" key="2">
    <source>
        <dbReference type="WBParaSite" id="MCU_005900-RA"/>
    </source>
</evidence>
<feature type="region of interest" description="Disordered" evidence="1">
    <location>
        <begin position="32"/>
        <end position="56"/>
    </location>
</feature>
<protein>
    <submittedName>
        <fullName evidence="2">Uncharacterized protein</fullName>
    </submittedName>
</protein>
<dbReference type="WBParaSite" id="MCU_005900-RA">
    <property type="protein sequence ID" value="MCU_005900-RA"/>
    <property type="gene ID" value="MCU_005900"/>
</dbReference>
<proteinExistence type="predicted"/>
<name>A0A5K3F6H7_MESCO</name>
<reference evidence="2" key="1">
    <citation type="submission" date="2019-11" db="UniProtKB">
        <authorList>
            <consortium name="WormBaseParasite"/>
        </authorList>
    </citation>
    <scope>IDENTIFICATION</scope>
</reference>
<organism evidence="2">
    <name type="scientific">Mesocestoides corti</name>
    <name type="common">Flatworm</name>
    <dbReference type="NCBI Taxonomy" id="53468"/>
    <lineage>
        <taxon>Eukaryota</taxon>
        <taxon>Metazoa</taxon>
        <taxon>Spiralia</taxon>
        <taxon>Lophotrochozoa</taxon>
        <taxon>Platyhelminthes</taxon>
        <taxon>Cestoda</taxon>
        <taxon>Eucestoda</taxon>
        <taxon>Cyclophyllidea</taxon>
        <taxon>Mesocestoididae</taxon>
        <taxon>Mesocestoides</taxon>
    </lineage>
</organism>
<accession>A0A5K3F6H7</accession>
<evidence type="ECO:0000256" key="1">
    <source>
        <dbReference type="SAM" id="MobiDB-lite"/>
    </source>
</evidence>